<protein>
    <submittedName>
        <fullName evidence="1">Uncharacterized protein</fullName>
    </submittedName>
</protein>
<organism evidence="1">
    <name type="scientific">Zea mays</name>
    <name type="common">Maize</name>
    <dbReference type="NCBI Taxonomy" id="4577"/>
    <lineage>
        <taxon>Eukaryota</taxon>
        <taxon>Viridiplantae</taxon>
        <taxon>Streptophyta</taxon>
        <taxon>Embryophyta</taxon>
        <taxon>Tracheophyta</taxon>
        <taxon>Spermatophyta</taxon>
        <taxon>Magnoliopsida</taxon>
        <taxon>Liliopsida</taxon>
        <taxon>Poales</taxon>
        <taxon>Poaceae</taxon>
        <taxon>PACMAD clade</taxon>
        <taxon>Panicoideae</taxon>
        <taxon>Andropogonodae</taxon>
        <taxon>Andropogoneae</taxon>
        <taxon>Tripsacinae</taxon>
        <taxon>Zea</taxon>
    </lineage>
</organism>
<reference evidence="1" key="1">
    <citation type="journal article" date="2018" name="Nat. Genet.">
        <title>Extensive intraspecific gene order and gene structural variations between Mo17 and other maize genomes.</title>
        <authorList>
            <person name="Sun S."/>
            <person name="Zhou Y."/>
            <person name="Chen J."/>
            <person name="Shi J."/>
            <person name="Zhao H."/>
            <person name="Zhao H."/>
            <person name="Song W."/>
            <person name="Zhang M."/>
            <person name="Cui Y."/>
            <person name="Dong X."/>
            <person name="Liu H."/>
            <person name="Ma X."/>
            <person name="Jiao Y."/>
            <person name="Wang B."/>
            <person name="Wei X."/>
            <person name="Stein J.C."/>
            <person name="Glaubitz J.C."/>
            <person name="Lu F."/>
            <person name="Yu G."/>
            <person name="Liang C."/>
            <person name="Fengler K."/>
            <person name="Li B."/>
            <person name="Rafalski A."/>
            <person name="Schnable P.S."/>
            <person name="Ware D.H."/>
            <person name="Buckler E.S."/>
            <person name="Lai J."/>
        </authorList>
    </citation>
    <scope>NUCLEOTIDE SEQUENCE [LARGE SCALE GENOMIC DNA]</scope>
    <source>
        <tissue evidence="1">Seedling</tissue>
    </source>
</reference>
<comment type="caution">
    <text evidence="1">The sequence shown here is derived from an EMBL/GenBank/DDBJ whole genome shotgun (WGS) entry which is preliminary data.</text>
</comment>
<name>A0A3L6EU30_MAIZE</name>
<accession>A0A3L6EU30</accession>
<evidence type="ECO:0000313" key="1">
    <source>
        <dbReference type="EMBL" id="PWZ24325.1"/>
    </source>
</evidence>
<proteinExistence type="predicted"/>
<sequence>MSGLIPLGD</sequence>
<dbReference type="EMBL" id="NCVQ01000006">
    <property type="protein sequence ID" value="PWZ24325.1"/>
    <property type="molecule type" value="Genomic_DNA"/>
</dbReference>
<dbReference type="Proteomes" id="UP000251960">
    <property type="component" value="Chromosome 5"/>
</dbReference>
<gene>
    <name evidence="1" type="ORF">Zm00014a_035167</name>
</gene>